<name>E5WZB8_9BACE</name>
<accession>E5WZB8</accession>
<gene>
    <name evidence="1" type="ORF">HMPREF1016_02020</name>
</gene>
<dbReference type="Proteomes" id="UP000003246">
    <property type="component" value="Unassembled WGS sequence"/>
</dbReference>
<evidence type="ECO:0000313" key="2">
    <source>
        <dbReference type="Proteomes" id="UP000003246"/>
    </source>
</evidence>
<comment type="caution">
    <text evidence="1">The sequence shown here is derived from an EMBL/GenBank/DDBJ whole genome shotgun (WGS) entry which is preliminary data.</text>
</comment>
<dbReference type="EMBL" id="ACWG01000024">
    <property type="protein sequence ID" value="EFV29785.1"/>
    <property type="molecule type" value="Genomic_DNA"/>
</dbReference>
<proteinExistence type="predicted"/>
<sequence length="183" mass="21538">MRVKHILCLYKKYSKQKNIFHMNISKYLKISDESKSIKSIYISSDVFKRCYENLMDFEQRSLISHVIVNNIPFVFKDIPLLYEQIIQYLSDLLNIESGCIKLIGSAKTGFSVSPFPDYGKLFSDNSDLDFTIISETLFNQLCREYVSWRDAYSHNTISPKTDTEKKYWDCNVLLLKKILREDL</sequence>
<dbReference type="HOGENOM" id="CLU_1472398_0_0_10"/>
<protein>
    <submittedName>
        <fullName evidence="1">Uncharacterized protein</fullName>
    </submittedName>
</protein>
<dbReference type="AlphaFoldDB" id="E5WZB8"/>
<reference evidence="1 2" key="1">
    <citation type="submission" date="2010-10" db="EMBL/GenBank/DDBJ databases">
        <title>The Genome Sequence of Bacteroides eggerthii strain 1_2_48FAA.</title>
        <authorList>
            <consortium name="The Broad Institute Genome Sequencing Platform"/>
            <person name="Ward D."/>
            <person name="Earl A."/>
            <person name="Feldgarden M."/>
            <person name="Young S.K."/>
            <person name="Gargeya S."/>
            <person name="Zeng Q."/>
            <person name="Alvarado L."/>
            <person name="Berlin A."/>
            <person name="Bochicchio J."/>
            <person name="Chapman S.B."/>
            <person name="Chen Z."/>
            <person name="Freedman E."/>
            <person name="Gellesch M."/>
            <person name="Goldberg J."/>
            <person name="Griggs A."/>
            <person name="Gujja S."/>
            <person name="Heilman E."/>
            <person name="Heiman D."/>
            <person name="Howarth C."/>
            <person name="Mehta T."/>
            <person name="Neiman D."/>
            <person name="Pearson M."/>
            <person name="Roberts A."/>
            <person name="Saif S."/>
            <person name="Shea T."/>
            <person name="Shenoy N."/>
            <person name="Sisk P."/>
            <person name="Stolte C."/>
            <person name="Sykes S."/>
            <person name="White J."/>
            <person name="Yandava C."/>
            <person name="Allen-Vercoe E."/>
            <person name="Ambrose C."/>
            <person name="Strauss J."/>
            <person name="Daigneault M."/>
            <person name="Haas B."/>
            <person name="Nusbaum C."/>
            <person name="Birren B."/>
        </authorList>
    </citation>
    <scope>NUCLEOTIDE SEQUENCE [LARGE SCALE GENOMIC DNA]</scope>
    <source>
        <strain evidence="1 2">1_2_48FAA</strain>
    </source>
</reference>
<organism evidence="1 2">
    <name type="scientific">Bacteroides eggerthii 1_2_48FAA</name>
    <dbReference type="NCBI Taxonomy" id="665953"/>
    <lineage>
        <taxon>Bacteria</taxon>
        <taxon>Pseudomonadati</taxon>
        <taxon>Bacteroidota</taxon>
        <taxon>Bacteroidia</taxon>
        <taxon>Bacteroidales</taxon>
        <taxon>Bacteroidaceae</taxon>
        <taxon>Bacteroides</taxon>
    </lineage>
</organism>
<evidence type="ECO:0000313" key="1">
    <source>
        <dbReference type="EMBL" id="EFV29785.1"/>
    </source>
</evidence>